<dbReference type="GO" id="GO:0005524">
    <property type="term" value="F:ATP binding"/>
    <property type="evidence" value="ECO:0007669"/>
    <property type="project" value="UniProtKB-UniRule"/>
</dbReference>
<keyword evidence="2" id="KW-1003">Cell membrane</keyword>
<feature type="binding site" evidence="9">
    <location>
        <begin position="785"/>
        <end position="792"/>
    </location>
    <ligand>
        <name>ATP</name>
        <dbReference type="ChEBI" id="CHEBI:30616"/>
    </ligand>
</feature>
<dbReference type="PROSITE" id="PS50901">
    <property type="entry name" value="FTSK"/>
    <property type="match status" value="2"/>
</dbReference>
<dbReference type="GO" id="GO:0003677">
    <property type="term" value="F:DNA binding"/>
    <property type="evidence" value="ECO:0007669"/>
    <property type="project" value="InterPro"/>
</dbReference>
<dbReference type="Pfam" id="PF01580">
    <property type="entry name" value="FtsK_SpoIIIE"/>
    <property type="match status" value="2"/>
</dbReference>
<sequence>MPEGSISVDAVPAAPRQQPMPLMRLAVPIIMVVAIGAVIGLMLMSGRGIHPMMMIFPLMMLVSMAAMFSPPTGDDVDDVRRGYVRHLRTVRTVAIDHGRIQRVALAHKHPDPQALWSMVGSRRMWEANTADVDDLAVRLGVGSVALCTPLEVAEPTYSEDADPVCAISLRHVQRSVGIVEDAPITMEFAHFTRVGVGGPHAAQHIRALISSLAFSYGPEMLSVEVIGEGFEWVKWLPHTVGQPDRGVAAVRVLILSELDAGMISSEEIDDLIHDGGPQHQGYNIVFDVVTAPDAPTIGRMRQSDIYFDVRDGDIRVPSANGMDTLCRADLLSEQLATITARKMSGYRRPVEITGKRSTRLLPLLGYDNLHQWKTTMWSARRQGRDRLRVPIGLDRQGRPLVIDLKESAQGGDGPHGLLIGATGSGKSELLRTLVVALAATHSPSELNMVLVDFKGGATFLGLEQLPHTAAVITNLAEESVLVERMHAAISGEMNRRQEQLRKAGNFANVDAYNEAAHRAGTEPMPALFIVIDEFSELLAQHPDFAELFVAVGRLGRSLHIHLLLASQRLEEGKLRGLESHLSYRIGLKTFSSAESRQVLGVTDAYTLPSRPGAGYLKRDSEGVLGFHTSYVSGTLEAKELAQPTTTQTPGHNENSAVQPFTLRTLQAQAQGQSADAASSPNDSQHNAQPATRTTLLAAIAEGAQQQAGRRGLRAHCMWLPPLPPRISLGQLIGSAQPNHGGHTDTAEDANTLACTIGIIDRPYHQRQDPFVLDMGSSGGHMALCGGPQSGKTTALRTLVLSIAATHNTSHVRFYIIDFGGGLHDLNSLPHVAGIAGKKDKQRVERIIDEVTGLIDNTQTKTTDPHHTILIVDGWHVLGHDHEHLLDRCARIAADGPSNGIHLVMSTQRWTTVRPVIRDLIHHRIELKLAEPMDSLIDRKAQIALVGAPGRGLTPAGEHMLIAHTSPQDTAHVSSMTQGMPPVPALRVLPTHLSLQEVQAELDAMAARGQGATPQDGTHWIPLGIGGSDLAPVGWTPHTSPHLLVIGARACGKSTTLRTIMQGISAIGREQARMIVIDHRRRHLGMLEQDMLAAYCPATSTSTEAIKNLCVTLKSRLPGPDISPEQLRERNWWSGPELYLCIDDADLLEEQLLLPLKEFLPLSADIGLHVVLARKAGGFNRSLFGPLMSELKDQVPDVIVMDADREDGPIFGVKTTTQQPGRAILVTHGHNAGTIHIAQPDTPPNQTEQQS</sequence>
<comment type="subcellular location">
    <subcellularLocation>
        <location evidence="1">Cell membrane</location>
        <topology evidence="1">Multi-pass membrane protein</topology>
    </subcellularLocation>
</comment>
<dbReference type="InterPro" id="IPR027417">
    <property type="entry name" value="P-loop_NTPase"/>
</dbReference>
<evidence type="ECO:0000259" key="12">
    <source>
        <dbReference type="PROSITE" id="PS50901"/>
    </source>
</evidence>
<keyword evidence="4" id="KW-0677">Repeat</keyword>
<evidence type="ECO:0000256" key="1">
    <source>
        <dbReference type="ARBA" id="ARBA00004651"/>
    </source>
</evidence>
<dbReference type="SUPFAM" id="SSF52540">
    <property type="entry name" value="P-loop containing nucleoside triphosphate hydrolases"/>
    <property type="match status" value="3"/>
</dbReference>
<feature type="compositionally biased region" description="Polar residues" evidence="10">
    <location>
        <begin position="680"/>
        <end position="689"/>
    </location>
</feature>
<dbReference type="InterPro" id="IPR050206">
    <property type="entry name" value="FtsK/SpoIIIE/SftA"/>
</dbReference>
<dbReference type="GeneID" id="78250374"/>
<dbReference type="Proteomes" id="UP000016943">
    <property type="component" value="Chromosome"/>
</dbReference>
<feature type="transmembrane region" description="Helical" evidence="11">
    <location>
        <begin position="25"/>
        <end position="44"/>
    </location>
</feature>
<dbReference type="NCBIfam" id="TIGR03924">
    <property type="entry name" value="T7SS_EccC_a"/>
    <property type="match status" value="1"/>
</dbReference>
<feature type="domain" description="FtsK" evidence="12">
    <location>
        <begin position="397"/>
        <end position="596"/>
    </location>
</feature>
<evidence type="ECO:0000256" key="11">
    <source>
        <dbReference type="SAM" id="Phobius"/>
    </source>
</evidence>
<evidence type="ECO:0000313" key="13">
    <source>
        <dbReference type="EMBL" id="AGU15744.1"/>
    </source>
</evidence>
<organism evidence="13 14">
    <name type="scientific">Corynebacterium argentoratense DSM 44202</name>
    <dbReference type="NCBI Taxonomy" id="1348662"/>
    <lineage>
        <taxon>Bacteria</taxon>
        <taxon>Bacillati</taxon>
        <taxon>Actinomycetota</taxon>
        <taxon>Actinomycetes</taxon>
        <taxon>Mycobacteriales</taxon>
        <taxon>Corynebacteriaceae</taxon>
        <taxon>Corynebacterium</taxon>
    </lineage>
</organism>
<dbReference type="InterPro" id="IPR023836">
    <property type="entry name" value="EccCa-like_Actinobacteria"/>
</dbReference>
<name>U3GWQ5_9CORY</name>
<reference evidence="13 14" key="1">
    <citation type="journal article" date="2013" name="Genome Announc.">
        <title>Whole-Genome Sequence of the Clinical Strain Corynebacterium argentoratense DSM 44202, Isolated from a Human Throat Specimen.</title>
        <authorList>
            <person name="Bomholt C."/>
            <person name="Glaub A."/>
            <person name="Gravermann K."/>
            <person name="Albersmeier A."/>
            <person name="Brinkrolf K."/>
            <person name="Ruckert C."/>
            <person name="Tauch A."/>
        </authorList>
    </citation>
    <scope>NUCLEOTIDE SEQUENCE [LARGE SCALE GENOMIC DNA]</scope>
    <source>
        <strain evidence="13">DSM 44202</strain>
    </source>
</reference>
<evidence type="ECO:0000256" key="3">
    <source>
        <dbReference type="ARBA" id="ARBA00022692"/>
    </source>
</evidence>
<evidence type="ECO:0000313" key="14">
    <source>
        <dbReference type="Proteomes" id="UP000016943"/>
    </source>
</evidence>
<evidence type="ECO:0000256" key="9">
    <source>
        <dbReference type="PROSITE-ProRule" id="PRU00289"/>
    </source>
</evidence>
<keyword evidence="14" id="KW-1185">Reference proteome</keyword>
<feature type="compositionally biased region" description="Low complexity" evidence="10">
    <location>
        <begin position="667"/>
        <end position="679"/>
    </location>
</feature>
<dbReference type="PANTHER" id="PTHR22683:SF1">
    <property type="entry name" value="TYPE VII SECRETION SYSTEM PROTEIN ESSC"/>
    <property type="match status" value="1"/>
</dbReference>
<keyword evidence="5 9" id="KW-0547">Nucleotide-binding</keyword>
<evidence type="ECO:0000256" key="8">
    <source>
        <dbReference type="ARBA" id="ARBA00023136"/>
    </source>
</evidence>
<dbReference type="NCBIfam" id="TIGR03925">
    <property type="entry name" value="T7SS_EccC_b"/>
    <property type="match status" value="1"/>
</dbReference>
<feature type="transmembrane region" description="Helical" evidence="11">
    <location>
        <begin position="51"/>
        <end position="68"/>
    </location>
</feature>
<gene>
    <name evidence="13" type="ORF">CARG_08145</name>
</gene>
<evidence type="ECO:0000256" key="6">
    <source>
        <dbReference type="ARBA" id="ARBA00022840"/>
    </source>
</evidence>
<dbReference type="RefSeq" id="WP_021012136.1">
    <property type="nucleotide sequence ID" value="NC_022198.1"/>
</dbReference>
<accession>U3GWQ5</accession>
<evidence type="ECO:0000256" key="7">
    <source>
        <dbReference type="ARBA" id="ARBA00022989"/>
    </source>
</evidence>
<dbReference type="SMART" id="SM00382">
    <property type="entry name" value="AAA"/>
    <property type="match status" value="3"/>
</dbReference>
<dbReference type="HOGENOM" id="CLU_003134_1_0_11"/>
<proteinExistence type="predicted"/>
<dbReference type="AlphaFoldDB" id="U3GWQ5"/>
<feature type="region of interest" description="Disordered" evidence="10">
    <location>
        <begin position="667"/>
        <end position="689"/>
    </location>
</feature>
<feature type="binding site" evidence="9">
    <location>
        <begin position="420"/>
        <end position="427"/>
    </location>
    <ligand>
        <name>ATP</name>
        <dbReference type="ChEBI" id="CHEBI:30616"/>
    </ligand>
</feature>
<dbReference type="KEGG" id="caz:CARG_08145"/>
<evidence type="ECO:0000256" key="2">
    <source>
        <dbReference type="ARBA" id="ARBA00022475"/>
    </source>
</evidence>
<evidence type="ECO:0000256" key="4">
    <source>
        <dbReference type="ARBA" id="ARBA00022737"/>
    </source>
</evidence>
<dbReference type="STRING" id="1348662.CARG_08145"/>
<dbReference type="InterPro" id="IPR003593">
    <property type="entry name" value="AAA+_ATPase"/>
</dbReference>
<dbReference type="InterPro" id="IPR023837">
    <property type="entry name" value="EccCb-like_Actinobacteria"/>
</dbReference>
<keyword evidence="6 9" id="KW-0067">ATP-binding</keyword>
<keyword evidence="3 11" id="KW-0812">Transmembrane</keyword>
<protein>
    <recommendedName>
        <fullName evidence="12">FtsK domain-containing protein</fullName>
    </recommendedName>
</protein>
<dbReference type="PANTHER" id="PTHR22683">
    <property type="entry name" value="SPORULATION PROTEIN RELATED"/>
    <property type="match status" value="1"/>
</dbReference>
<evidence type="ECO:0000256" key="10">
    <source>
        <dbReference type="SAM" id="MobiDB-lite"/>
    </source>
</evidence>
<dbReference type="PATRIC" id="fig|1348662.3.peg.1611"/>
<dbReference type="InterPro" id="IPR002543">
    <property type="entry name" value="FtsK_dom"/>
</dbReference>
<keyword evidence="8 11" id="KW-0472">Membrane</keyword>
<dbReference type="GO" id="GO:0005886">
    <property type="term" value="C:plasma membrane"/>
    <property type="evidence" value="ECO:0007669"/>
    <property type="project" value="UniProtKB-SubCell"/>
</dbReference>
<dbReference type="Gene3D" id="3.40.50.300">
    <property type="entry name" value="P-loop containing nucleotide triphosphate hydrolases"/>
    <property type="match status" value="3"/>
</dbReference>
<evidence type="ECO:0000256" key="5">
    <source>
        <dbReference type="ARBA" id="ARBA00022741"/>
    </source>
</evidence>
<keyword evidence="7 11" id="KW-1133">Transmembrane helix</keyword>
<feature type="domain" description="FtsK" evidence="12">
    <location>
        <begin position="767"/>
        <end position="935"/>
    </location>
</feature>
<dbReference type="eggNOG" id="COG1674">
    <property type="taxonomic scope" value="Bacteria"/>
</dbReference>
<dbReference type="EMBL" id="CP006365">
    <property type="protein sequence ID" value="AGU15744.1"/>
    <property type="molecule type" value="Genomic_DNA"/>
</dbReference>